<accession>A0A7W4IBJ5</accession>
<organism evidence="1 2">
    <name type="scientific">Gluconacetobacter sacchari</name>
    <dbReference type="NCBI Taxonomy" id="92759"/>
    <lineage>
        <taxon>Bacteria</taxon>
        <taxon>Pseudomonadati</taxon>
        <taxon>Pseudomonadota</taxon>
        <taxon>Alphaproteobacteria</taxon>
        <taxon>Acetobacterales</taxon>
        <taxon>Acetobacteraceae</taxon>
        <taxon>Gluconacetobacter</taxon>
    </lineage>
</organism>
<dbReference type="Proteomes" id="UP000589085">
    <property type="component" value="Unassembled WGS sequence"/>
</dbReference>
<dbReference type="EMBL" id="JABEQJ010000006">
    <property type="protein sequence ID" value="MBB2159843.1"/>
    <property type="molecule type" value="Genomic_DNA"/>
</dbReference>
<dbReference type="PANTHER" id="PTHR42830:SF1">
    <property type="entry name" value="OSMOTICALLY INDUCIBLE FAMILY PROTEIN"/>
    <property type="match status" value="1"/>
</dbReference>
<dbReference type="InterPro" id="IPR019904">
    <property type="entry name" value="Peroxiredoxin_OsmC"/>
</dbReference>
<dbReference type="NCBIfam" id="TIGR03562">
    <property type="entry name" value="osmo_induc_OsmC"/>
    <property type="match status" value="1"/>
</dbReference>
<dbReference type="PANTHER" id="PTHR42830">
    <property type="entry name" value="OSMOTICALLY INDUCIBLE FAMILY PROTEIN"/>
    <property type="match status" value="1"/>
</dbReference>
<evidence type="ECO:0000313" key="1">
    <source>
        <dbReference type="EMBL" id="MBB2159843.1"/>
    </source>
</evidence>
<reference evidence="1 2" key="1">
    <citation type="submission" date="2020-04" db="EMBL/GenBank/DDBJ databases">
        <title>Description of novel Gluconacetobacter.</title>
        <authorList>
            <person name="Sombolestani A."/>
        </authorList>
    </citation>
    <scope>NUCLEOTIDE SEQUENCE [LARGE SCALE GENOMIC DNA]</scope>
    <source>
        <strain evidence="1 2">LMG 19747</strain>
    </source>
</reference>
<dbReference type="RefSeq" id="WP_182996704.1">
    <property type="nucleotide sequence ID" value="NZ_JABEQJ010000006.1"/>
</dbReference>
<dbReference type="AlphaFoldDB" id="A0A7W4IBJ5"/>
<dbReference type="SUPFAM" id="SSF82784">
    <property type="entry name" value="OsmC-like"/>
    <property type="match status" value="1"/>
</dbReference>
<gene>
    <name evidence="1" type="ORF">HLH48_06590</name>
</gene>
<dbReference type="InterPro" id="IPR036102">
    <property type="entry name" value="OsmC/Ohrsf"/>
</dbReference>
<dbReference type="InterPro" id="IPR003718">
    <property type="entry name" value="OsmC/Ohr_fam"/>
</dbReference>
<sequence length="143" mass="14526">MTIKKFGTAHWEGSIKDGKGTVSTESGALSNQPYGFNTRFEGVAGTNPEELIGASHAACFAMALSGILGGAGLTATALDAKSVISLEKQSEGFAVTAAHLTLTATIPGVTEAQFQELAAKAKAGCPISKLLNATITLDATLKA</sequence>
<comment type="caution">
    <text evidence="1">The sequence shown here is derived from an EMBL/GenBank/DDBJ whole genome shotgun (WGS) entry which is preliminary data.</text>
</comment>
<proteinExistence type="predicted"/>
<dbReference type="GO" id="GO:0006979">
    <property type="term" value="P:response to oxidative stress"/>
    <property type="evidence" value="ECO:0007669"/>
    <property type="project" value="InterPro"/>
</dbReference>
<name>A0A7W4IBJ5_9PROT</name>
<dbReference type="Pfam" id="PF02566">
    <property type="entry name" value="OsmC"/>
    <property type="match status" value="1"/>
</dbReference>
<protein>
    <submittedName>
        <fullName evidence="1">OsmC family protein</fullName>
    </submittedName>
</protein>
<dbReference type="InterPro" id="IPR015946">
    <property type="entry name" value="KH_dom-like_a/b"/>
</dbReference>
<dbReference type="Gene3D" id="3.30.300.20">
    <property type="match status" value="1"/>
</dbReference>
<evidence type="ECO:0000313" key="2">
    <source>
        <dbReference type="Proteomes" id="UP000589085"/>
    </source>
</evidence>
<dbReference type="InterPro" id="IPR052707">
    <property type="entry name" value="OsmC_Ohr_Peroxiredoxin"/>
</dbReference>
<dbReference type="GO" id="GO:0004601">
    <property type="term" value="F:peroxidase activity"/>
    <property type="evidence" value="ECO:0007669"/>
    <property type="project" value="InterPro"/>
</dbReference>